<feature type="domain" description="Putative zinc ribbon" evidence="1">
    <location>
        <begin position="4"/>
        <end position="77"/>
    </location>
</feature>
<dbReference type="RefSeq" id="WP_249102280.1">
    <property type="nucleotide sequence ID" value="NZ_JAMAST010000016.1"/>
</dbReference>
<organism evidence="2 3">
    <name type="scientific">Sporolactobacillus mangiferae</name>
    <dbReference type="NCBI Taxonomy" id="2940498"/>
    <lineage>
        <taxon>Bacteria</taxon>
        <taxon>Bacillati</taxon>
        <taxon>Bacillota</taxon>
        <taxon>Bacilli</taxon>
        <taxon>Bacillales</taxon>
        <taxon>Sporolactobacillaceae</taxon>
        <taxon>Sporolactobacillus</taxon>
    </lineage>
</organism>
<proteinExistence type="predicted"/>
<sequence>MKQCIACGMPMKKIDDYPLGDTTKDYCKFCARPDGSMQNYDEKLSSMTQFIIRTQGLNPGVAQKSAAFMMSKLPAWKSNSDD</sequence>
<comment type="caution">
    <text evidence="2">The sequence shown here is derived from an EMBL/GenBank/DDBJ whole genome shotgun (WGS) entry which is preliminary data.</text>
</comment>
<name>A0ABT0MCC6_9BACL</name>
<evidence type="ECO:0000259" key="1">
    <source>
        <dbReference type="Pfam" id="PF12674"/>
    </source>
</evidence>
<reference evidence="2 3" key="1">
    <citation type="submission" date="2022-05" db="EMBL/GenBank/DDBJ databases">
        <title>Sporolactobacillus sp nov CPB3-1, isolated from tree bark (Mangifera indica L.).</title>
        <authorList>
            <person name="Phuengjayaem S."/>
            <person name="Tanasupawat S."/>
        </authorList>
    </citation>
    <scope>NUCLEOTIDE SEQUENCE [LARGE SCALE GENOMIC DNA]</scope>
    <source>
        <strain evidence="2 3">CPB3-1</strain>
    </source>
</reference>
<evidence type="ECO:0000313" key="2">
    <source>
        <dbReference type="EMBL" id="MCL1632508.1"/>
    </source>
</evidence>
<evidence type="ECO:0000313" key="3">
    <source>
        <dbReference type="Proteomes" id="UP001203004"/>
    </source>
</evidence>
<protein>
    <submittedName>
        <fullName evidence="2">Zinc ribbon domain-containing protein</fullName>
    </submittedName>
</protein>
<dbReference type="Pfam" id="PF12674">
    <property type="entry name" value="Zn_ribbon_2"/>
    <property type="match status" value="1"/>
</dbReference>
<dbReference type="InterPro" id="IPR025868">
    <property type="entry name" value="Zn_ribbon_dom_put"/>
</dbReference>
<dbReference type="Proteomes" id="UP001203004">
    <property type="component" value="Unassembled WGS sequence"/>
</dbReference>
<keyword evidence="3" id="KW-1185">Reference proteome</keyword>
<gene>
    <name evidence="2" type="ORF">M3N64_11320</name>
</gene>
<dbReference type="EMBL" id="JAMAST010000016">
    <property type="protein sequence ID" value="MCL1632508.1"/>
    <property type="molecule type" value="Genomic_DNA"/>
</dbReference>
<accession>A0ABT0MCC6</accession>